<name>A0A8R2R2D1_BOMMO</name>
<evidence type="ECO:0000313" key="2">
    <source>
        <dbReference type="Proteomes" id="UP000005204"/>
    </source>
</evidence>
<dbReference type="PANTHER" id="PTHR33327">
    <property type="entry name" value="ENDONUCLEASE"/>
    <property type="match status" value="1"/>
</dbReference>
<dbReference type="PANTHER" id="PTHR33327:SF3">
    <property type="entry name" value="RNA-DIRECTED DNA POLYMERASE"/>
    <property type="match status" value="1"/>
</dbReference>
<dbReference type="EnsemblMetazoa" id="XM_038014092.1">
    <property type="protein sequence ID" value="XP_037870020.1"/>
    <property type="gene ID" value="LOC110385715"/>
</dbReference>
<organism evidence="1 2">
    <name type="scientific">Bombyx mori</name>
    <name type="common">Silk moth</name>
    <dbReference type="NCBI Taxonomy" id="7091"/>
    <lineage>
        <taxon>Eukaryota</taxon>
        <taxon>Metazoa</taxon>
        <taxon>Ecdysozoa</taxon>
        <taxon>Arthropoda</taxon>
        <taxon>Hexapoda</taxon>
        <taxon>Insecta</taxon>
        <taxon>Pterygota</taxon>
        <taxon>Neoptera</taxon>
        <taxon>Endopterygota</taxon>
        <taxon>Lepidoptera</taxon>
        <taxon>Glossata</taxon>
        <taxon>Ditrysia</taxon>
        <taxon>Bombycoidea</taxon>
        <taxon>Bombycidae</taxon>
        <taxon>Bombycinae</taxon>
        <taxon>Bombyx</taxon>
    </lineage>
</organism>
<dbReference type="Proteomes" id="UP000005204">
    <property type="component" value="Unassembled WGS sequence"/>
</dbReference>
<protein>
    <submittedName>
        <fullName evidence="1">Uncharacterized protein</fullName>
    </submittedName>
</protein>
<proteinExistence type="predicted"/>
<dbReference type="AlphaFoldDB" id="A0A8R2R2D1"/>
<reference evidence="1" key="2">
    <citation type="submission" date="2022-06" db="UniProtKB">
        <authorList>
            <consortium name="EnsemblMetazoa"/>
        </authorList>
    </citation>
    <scope>IDENTIFICATION</scope>
    <source>
        <strain evidence="1">p50T (Dazao)</strain>
    </source>
</reference>
<keyword evidence="2" id="KW-1185">Reference proteome</keyword>
<accession>A0A8R2R2D1</accession>
<evidence type="ECO:0000313" key="1">
    <source>
        <dbReference type="EnsemblMetazoa" id="XP_037870020.1"/>
    </source>
</evidence>
<reference evidence="2" key="1">
    <citation type="journal article" date="2008" name="Insect Biochem. Mol. Biol.">
        <title>The genome of a lepidopteran model insect, the silkworm Bombyx mori.</title>
        <authorList>
            <consortium name="International Silkworm Genome Consortium"/>
        </authorList>
    </citation>
    <scope>NUCLEOTIDE SEQUENCE [LARGE SCALE GENOMIC DNA]</scope>
    <source>
        <strain evidence="2">p50T</strain>
    </source>
</reference>
<sequence>MELGDQKPSQLLRRMRDLARDKIPDDTLRVLWQGHLPAPVRTVLAITETKDMEKLAAAADKDKGSTTGNKNQARKNYNLFNYCEIWT</sequence>